<dbReference type="GO" id="GO:0032259">
    <property type="term" value="P:methylation"/>
    <property type="evidence" value="ECO:0007669"/>
    <property type="project" value="UniProtKB-KW"/>
</dbReference>
<dbReference type="KEGG" id="ffu:CLAFUR5_09228"/>
<dbReference type="PROSITE" id="PS00094">
    <property type="entry name" value="C5_MTASE_1"/>
    <property type="match status" value="1"/>
</dbReference>
<dbReference type="GO" id="GO:0003682">
    <property type="term" value="F:chromatin binding"/>
    <property type="evidence" value="ECO:0007669"/>
    <property type="project" value="InterPro"/>
</dbReference>
<proteinExistence type="inferred from homology"/>
<dbReference type="GO" id="GO:0005634">
    <property type="term" value="C:nucleus"/>
    <property type="evidence" value="ECO:0007669"/>
    <property type="project" value="UniProtKB-SubCell"/>
</dbReference>
<dbReference type="InterPro" id="IPR043151">
    <property type="entry name" value="BAH_sf"/>
</dbReference>
<comment type="similarity">
    <text evidence="8">Belongs to the class I-like SAM-binding methyltransferase superfamily. C5-methyltransferase family.</text>
</comment>
<dbReference type="GO" id="GO:0044027">
    <property type="term" value="P:negative regulation of gene expression via chromosomal CpG island methylation"/>
    <property type="evidence" value="ECO:0007669"/>
    <property type="project" value="TreeGrafter"/>
</dbReference>
<dbReference type="GeneID" id="71989106"/>
<feature type="region of interest" description="Disordered" evidence="9">
    <location>
        <begin position="1"/>
        <end position="85"/>
    </location>
</feature>
<evidence type="ECO:0000259" key="10">
    <source>
        <dbReference type="PROSITE" id="PS51038"/>
    </source>
</evidence>
<dbReference type="GO" id="GO:0003886">
    <property type="term" value="F:DNA (cytosine-5-)-methyltransferase activity"/>
    <property type="evidence" value="ECO:0007669"/>
    <property type="project" value="UniProtKB-EC"/>
</dbReference>
<dbReference type="Gene3D" id="3.40.50.150">
    <property type="entry name" value="Vaccinia Virus protein VP39"/>
    <property type="match status" value="1"/>
</dbReference>
<dbReference type="InterPro" id="IPR018117">
    <property type="entry name" value="C5_DNA_meth_AS"/>
</dbReference>
<keyword evidence="12" id="KW-1185">Reference proteome</keyword>
<keyword evidence="4 8" id="KW-0808">Transferase</keyword>
<evidence type="ECO:0000256" key="7">
    <source>
        <dbReference type="ARBA" id="ARBA00023242"/>
    </source>
</evidence>
<name>A0A9Q8UT94_PASFU</name>
<evidence type="ECO:0000256" key="9">
    <source>
        <dbReference type="SAM" id="MobiDB-lite"/>
    </source>
</evidence>
<dbReference type="SUPFAM" id="SSF53335">
    <property type="entry name" value="S-adenosyl-L-methionine-dependent methyltransferases"/>
    <property type="match status" value="1"/>
</dbReference>
<feature type="compositionally biased region" description="Polar residues" evidence="9">
    <location>
        <begin position="46"/>
        <end position="69"/>
    </location>
</feature>
<dbReference type="OrthoDB" id="5376140at2759"/>
<dbReference type="InterPro" id="IPR057215">
    <property type="entry name" value="DUF7893"/>
</dbReference>
<evidence type="ECO:0000256" key="1">
    <source>
        <dbReference type="ARBA" id="ARBA00004123"/>
    </source>
</evidence>
<keyword evidence="6" id="KW-0238">DNA-binding</keyword>
<evidence type="ECO:0000256" key="6">
    <source>
        <dbReference type="ARBA" id="ARBA00023125"/>
    </source>
</evidence>
<dbReference type="InterPro" id="IPR050390">
    <property type="entry name" value="C5-Methyltransferase"/>
</dbReference>
<gene>
    <name evidence="11" type="ORF">CLAFUR5_09228</name>
</gene>
<evidence type="ECO:0000256" key="3">
    <source>
        <dbReference type="ARBA" id="ARBA00022603"/>
    </source>
</evidence>
<evidence type="ECO:0000256" key="5">
    <source>
        <dbReference type="ARBA" id="ARBA00022691"/>
    </source>
</evidence>
<feature type="compositionally biased region" description="Polar residues" evidence="9">
    <location>
        <begin position="1171"/>
        <end position="1184"/>
    </location>
</feature>
<comment type="subcellular location">
    <subcellularLocation>
        <location evidence="1">Nucleus</location>
    </subcellularLocation>
</comment>
<dbReference type="PROSITE" id="PS51038">
    <property type="entry name" value="BAH"/>
    <property type="match status" value="1"/>
</dbReference>
<dbReference type="Gene3D" id="2.30.30.490">
    <property type="match status" value="2"/>
</dbReference>
<feature type="region of interest" description="Disordered" evidence="9">
    <location>
        <begin position="1166"/>
        <end position="1195"/>
    </location>
</feature>
<dbReference type="Pfam" id="PF00145">
    <property type="entry name" value="DNA_methylase"/>
    <property type="match status" value="1"/>
</dbReference>
<dbReference type="Proteomes" id="UP000756132">
    <property type="component" value="Chromosome 9"/>
</dbReference>
<feature type="active site" evidence="8">
    <location>
        <position position="813"/>
    </location>
</feature>
<dbReference type="InterPro" id="IPR001025">
    <property type="entry name" value="BAH_dom"/>
</dbReference>
<evidence type="ECO:0000256" key="4">
    <source>
        <dbReference type="ARBA" id="ARBA00022679"/>
    </source>
</evidence>
<keyword evidence="3 8" id="KW-0489">Methyltransferase</keyword>
<dbReference type="PANTHER" id="PTHR10629:SF54">
    <property type="entry name" value="DNA METHYLTRANSFERASE DIM-2"/>
    <property type="match status" value="1"/>
</dbReference>
<sequence length="1233" mass="138689">MTGKRRSEAITIEDSEDELAVSQPELSLKRPRRTLDEATSARELLTPSTPQSTRPGRQRQSTTSPSSALQDVDFLSESEVPERDVEPAKVIRREFAGVALSGPAYPRSAYHGWQTPSEPMLEALAITKLRTAFASKYAEVQEDEKPDYTFFRLDDFSIYRGDKSNNHDGELVSLHLLSRDFYGEFLFDGTLSVGDEKFYVQGVPFRILSVDGYGEVESTDLGSQLCIQSRIGGKGQQDIWYQLGRPAQEYKRFYQPFLWLARFTKHFVDYLLEHEKVSLMHFHGLFLEWLRDQYDEETTFREWLAIAGLEDFRGLVAANVGYLRKECYGVDPGKLLRHPLWGEVNPHRLAAIPEQPNLEPKTVVTPYAYECFSAMYFGDQLAKREVSTAVLRRVIKRKQRLRLTPRHIAQHESNAICSLLTPASMARDSPEPPLDVSAGDVVCVHPDLSTKWGADGSPWFVYVQQVRAHGDRTLLDVLWLYEPKDTTMGKAYYPFKNELFMSDNCSCGREALDLECAIEKLDVSWFPQDPYAEKGLFVRQKFRTIHQEDTYDFVALHNDDFVCKCEDRVPIFEECRSKYAIGDTVLVREWSSDRGEDRLQPAQIVHFDTAKRRIQLRRLDRRSEIEPESNAPPNELVLSPELYDKSCDKIIRKCHVRFFGDERDVVAPYDRGGLGDFYYIGFDEPETTISNTLPLPDESGELVYDAHDSLLPRINQGWHPKTQPRKGKLKGMGIFCGGGTFDRGLEEGGSVDFHYAVDWAEHALHSHRANVLKPETVKYFLGSVDDCLANAMKGNKNVAGPGQVELISAGSPCPGFSRLQMDQLSDKSRRNASMVASVVAYVDFYVPEYFVLENVVSMTSGMGRDKTENVFSQIIAALVGLGYQVQQFLMDAWSYGSSQQRSRVFIVASAPGLPPLNQPQHSHGHPPNAFQGRALGKSSNGLSFGIRKNCFAPFEHITPKQACSDLPNIDDAQVQLCLTFPDHRTAINEPAANRTRMAVVPTRPHGMGLMQAKLKGLLRGEPSEHCDQVGRVRSLPTSTMYARVYPKYLFPTIVTRLTVGDGINGRCLHWEQPRALTVMEARRAQGYLDHEVLIGTAVQQLSIVGNSVDRKVALMLGLLLRESWMGVDTAAAAGHDALDDRADFADLEDEDSGQDEEQDYAGFNAEEEMGESQSPAAGSSGNHQEVSRATDVEDMNIDNRSAKIALQLSAEEIEEVKRDHFRAIGRILDARAQ</sequence>
<accession>A0A9Q8UT94</accession>
<keyword evidence="5 8" id="KW-0949">S-adenosyl-L-methionine</keyword>
<evidence type="ECO:0000313" key="12">
    <source>
        <dbReference type="Proteomes" id="UP000756132"/>
    </source>
</evidence>
<feature type="domain" description="BAH" evidence="10">
    <location>
        <begin position="434"/>
        <end position="557"/>
    </location>
</feature>
<dbReference type="Gene3D" id="3.90.120.10">
    <property type="entry name" value="DNA Methylase, subunit A, domain 2"/>
    <property type="match status" value="1"/>
</dbReference>
<dbReference type="InterPro" id="IPR001525">
    <property type="entry name" value="C5_MeTfrase"/>
</dbReference>
<dbReference type="InterPro" id="IPR029063">
    <property type="entry name" value="SAM-dependent_MTases_sf"/>
</dbReference>
<dbReference type="PRINTS" id="PR00105">
    <property type="entry name" value="C5METTRFRASE"/>
</dbReference>
<reference evidence="11" key="1">
    <citation type="submission" date="2021-12" db="EMBL/GenBank/DDBJ databases">
        <authorList>
            <person name="Zaccaron A."/>
            <person name="Stergiopoulos I."/>
        </authorList>
    </citation>
    <scope>NUCLEOTIDE SEQUENCE</scope>
    <source>
        <strain evidence="11">Race5_Kim</strain>
    </source>
</reference>
<evidence type="ECO:0000256" key="2">
    <source>
        <dbReference type="ARBA" id="ARBA00011975"/>
    </source>
</evidence>
<keyword evidence="7" id="KW-0539">Nucleus</keyword>
<protein>
    <recommendedName>
        <fullName evidence="2">DNA (cytosine-5-)-methyltransferase</fullName>
        <ecNumber evidence="2">2.1.1.37</ecNumber>
    </recommendedName>
</protein>
<reference evidence="11" key="2">
    <citation type="journal article" date="2022" name="Microb. Genom.">
        <title>A chromosome-scale genome assembly of the tomato pathogen Cladosporium fulvum reveals a compartmentalized genome architecture and the presence of a dispensable chromosome.</title>
        <authorList>
            <person name="Zaccaron A.Z."/>
            <person name="Chen L.H."/>
            <person name="Samaras A."/>
            <person name="Stergiopoulos I."/>
        </authorList>
    </citation>
    <scope>NUCLEOTIDE SEQUENCE</scope>
    <source>
        <strain evidence="11">Race5_Kim</strain>
    </source>
</reference>
<dbReference type="EC" id="2.1.1.37" evidence="2"/>
<organism evidence="11 12">
    <name type="scientific">Passalora fulva</name>
    <name type="common">Tomato leaf mold</name>
    <name type="synonym">Cladosporium fulvum</name>
    <dbReference type="NCBI Taxonomy" id="5499"/>
    <lineage>
        <taxon>Eukaryota</taxon>
        <taxon>Fungi</taxon>
        <taxon>Dikarya</taxon>
        <taxon>Ascomycota</taxon>
        <taxon>Pezizomycotina</taxon>
        <taxon>Dothideomycetes</taxon>
        <taxon>Dothideomycetidae</taxon>
        <taxon>Mycosphaerellales</taxon>
        <taxon>Mycosphaerellaceae</taxon>
        <taxon>Fulvia</taxon>
    </lineage>
</organism>
<dbReference type="EMBL" id="CP090171">
    <property type="protein sequence ID" value="UJO21608.1"/>
    <property type="molecule type" value="Genomic_DNA"/>
</dbReference>
<evidence type="ECO:0000256" key="8">
    <source>
        <dbReference type="PROSITE-ProRule" id="PRU01016"/>
    </source>
</evidence>
<dbReference type="Pfam" id="PF25423">
    <property type="entry name" value="DUF7893"/>
    <property type="match status" value="1"/>
</dbReference>
<dbReference type="PANTHER" id="PTHR10629">
    <property type="entry name" value="CYTOSINE-SPECIFIC METHYLTRANSFERASE"/>
    <property type="match status" value="1"/>
</dbReference>
<dbReference type="RefSeq" id="XP_047765974.1">
    <property type="nucleotide sequence ID" value="XM_047908376.1"/>
</dbReference>
<dbReference type="GO" id="GO:0003677">
    <property type="term" value="F:DNA binding"/>
    <property type="evidence" value="ECO:0007669"/>
    <property type="project" value="UniProtKB-KW"/>
</dbReference>
<evidence type="ECO:0000313" key="11">
    <source>
        <dbReference type="EMBL" id="UJO21608.1"/>
    </source>
</evidence>
<dbReference type="AlphaFoldDB" id="A0A9Q8UT94"/>
<dbReference type="PROSITE" id="PS51679">
    <property type="entry name" value="SAM_MT_C5"/>
    <property type="match status" value="1"/>
</dbReference>